<reference evidence="2" key="2">
    <citation type="submission" date="2018-11" db="EMBL/GenBank/DDBJ databases">
        <title>Proposal to divide the Flavobacteriaceae and reorganize its genera based on Amino Acid Identity values calculated from whole genome sequences.</title>
        <authorList>
            <person name="Nicholson A.C."/>
            <person name="Gulvik C.A."/>
            <person name="Whitney A.M."/>
            <person name="Humrighouse B.W."/>
            <person name="Bell M."/>
            <person name="Holmens B."/>
            <person name="Steigerwalt A."/>
            <person name="Villarma A."/>
            <person name="Sheth M."/>
            <person name="Batra D."/>
            <person name="Pryor J."/>
            <person name="Bernardet J.-F."/>
            <person name="Hugo C."/>
            <person name="Kampfer P."/>
            <person name="Newman J."/>
            <person name="Mcquiston J.R."/>
        </authorList>
    </citation>
    <scope>NUCLEOTIDE SEQUENCE [LARGE SCALE GENOMIC DNA]</scope>
    <source>
        <strain evidence="2">H3056</strain>
    </source>
</reference>
<dbReference type="Proteomes" id="UP000270224">
    <property type="component" value="Unassembled WGS sequence"/>
</dbReference>
<reference evidence="2" key="1">
    <citation type="submission" date="2018-11" db="EMBL/GenBank/DDBJ databases">
        <title>Proposal to divide the Flavobacteriaceae and reorganize its genera based on Amino Acid Identity values calculated from whole genome sequences.</title>
        <authorList>
            <person name="Nicholson A.C."/>
            <person name="Gulvik C.A."/>
            <person name="Whitney A.M."/>
            <person name="Humrighouse B.W."/>
            <person name="Bell M."/>
            <person name="Holmes B."/>
            <person name="Steigerwalt A."/>
            <person name="Villarma A."/>
            <person name="Sheth M."/>
            <person name="Batra D."/>
            <person name="Pryor J."/>
            <person name="Bernardet J.-F."/>
            <person name="Hugo C."/>
            <person name="Kampfer P."/>
            <person name="Newman J."/>
            <person name="Mcquiston J.R."/>
        </authorList>
    </citation>
    <scope>NUCLEOTIDE SEQUENCE [LARGE SCALE GENOMIC DNA]</scope>
    <source>
        <strain evidence="2">H3056</strain>
    </source>
</reference>
<dbReference type="RefSeq" id="WP_123265043.1">
    <property type="nucleotide sequence ID" value="NZ_RJUG01000002.1"/>
</dbReference>
<proteinExistence type="predicted"/>
<dbReference type="OrthoDB" id="1228719at2"/>
<accession>A0A3N0WXK0</accession>
<evidence type="ECO:0008006" key="3">
    <source>
        <dbReference type="Google" id="ProtNLM"/>
    </source>
</evidence>
<protein>
    <recommendedName>
        <fullName evidence="3">Phage capsid protein</fullName>
    </recommendedName>
</protein>
<gene>
    <name evidence="1" type="ORF">EGI11_03260</name>
</gene>
<dbReference type="EMBL" id="RJUG01000002">
    <property type="protein sequence ID" value="ROI09790.1"/>
    <property type="molecule type" value="Genomic_DNA"/>
</dbReference>
<name>A0A3N0WXK0_9FLAO</name>
<sequence>MKKRLSFAALTANFLLAFIVMALVLSNLQSAAMGAAVITAGTTIVQYFAPSLFAGKALMALNTQVWTSDIIENPFPDGSFIKKSKDLTEWVDHDKINLVEAGVEPAVYEDYFNGSEDPLPLANINDIPHEVVLKTYSTEQTRHRDLQDVELQYDKRSSIIKRHKQALDRNMGVRAAFAWTPAVDNAFNKLATLGENDSIIDAVIDVQAFMAGLDLDGDLNVCLTPVHMARIRKEDKVLYKDILNEKIMYGFNVFQYSQTPLFTSANVKKPMGSAFEAGDKRASFFWASGEVFRAMGSVQMYANLRDSAYQADTLSFAQRALIGAMRANNPKYFGAIV</sequence>
<dbReference type="AlphaFoldDB" id="A0A3N0WXK0"/>
<organism evidence="1 2">
    <name type="scientific">Kaistella daneshvariae</name>
    <dbReference type="NCBI Taxonomy" id="2487074"/>
    <lineage>
        <taxon>Bacteria</taxon>
        <taxon>Pseudomonadati</taxon>
        <taxon>Bacteroidota</taxon>
        <taxon>Flavobacteriia</taxon>
        <taxon>Flavobacteriales</taxon>
        <taxon>Weeksellaceae</taxon>
        <taxon>Chryseobacterium group</taxon>
        <taxon>Kaistella</taxon>
    </lineage>
</organism>
<evidence type="ECO:0000313" key="2">
    <source>
        <dbReference type="Proteomes" id="UP000270224"/>
    </source>
</evidence>
<evidence type="ECO:0000313" key="1">
    <source>
        <dbReference type="EMBL" id="ROI09790.1"/>
    </source>
</evidence>
<comment type="caution">
    <text evidence="1">The sequence shown here is derived from an EMBL/GenBank/DDBJ whole genome shotgun (WGS) entry which is preliminary data.</text>
</comment>